<evidence type="ECO:0000313" key="1">
    <source>
        <dbReference type="EMBL" id="NUU46025.1"/>
    </source>
</evidence>
<proteinExistence type="predicted"/>
<keyword evidence="2" id="KW-1185">Reference proteome</keyword>
<dbReference type="AlphaFoldDB" id="A0A7Y6EG37"/>
<sequence length="88" mass="9747">MNKLLALADRVEKLKESSNEVDVLVEIALFEPDEDAAAISSNAAGTKVIYYGHDGRSETHRAQDWTHGKPMRMTTARRLRVRAHGGGE</sequence>
<comment type="caution">
    <text evidence="1">The sequence shown here is derived from an EMBL/GenBank/DDBJ whole genome shotgun (WGS) entry which is preliminary data.</text>
</comment>
<organism evidence="1 2">
    <name type="scientific">Sphingomonas zeae</name>
    <dbReference type="NCBI Taxonomy" id="1646122"/>
    <lineage>
        <taxon>Bacteria</taxon>
        <taxon>Pseudomonadati</taxon>
        <taxon>Pseudomonadota</taxon>
        <taxon>Alphaproteobacteria</taxon>
        <taxon>Sphingomonadales</taxon>
        <taxon>Sphingomonadaceae</taxon>
        <taxon>Sphingomonas</taxon>
    </lineage>
</organism>
<evidence type="ECO:0000313" key="2">
    <source>
        <dbReference type="Proteomes" id="UP000536441"/>
    </source>
</evidence>
<dbReference type="EMBL" id="JABMCH010000050">
    <property type="protein sequence ID" value="NUU46025.1"/>
    <property type="molecule type" value="Genomic_DNA"/>
</dbReference>
<gene>
    <name evidence="1" type="ORF">HP438_03415</name>
</gene>
<dbReference type="RefSeq" id="WP_175310802.1">
    <property type="nucleotide sequence ID" value="NZ_CBCRYR010000041.1"/>
</dbReference>
<accession>A0A7Y6EG37</accession>
<dbReference type="Proteomes" id="UP000536441">
    <property type="component" value="Unassembled WGS sequence"/>
</dbReference>
<name>A0A7Y6EG37_9SPHN</name>
<reference evidence="1 2" key="1">
    <citation type="submission" date="2020-05" db="EMBL/GenBank/DDBJ databases">
        <title>Genome Sequencing of Type Strains.</title>
        <authorList>
            <person name="Lemaire J.F."/>
            <person name="Inderbitzin P."/>
            <person name="Gregorio O.A."/>
            <person name="Collins S.B."/>
            <person name="Wespe N."/>
            <person name="Knight-Connoni V."/>
        </authorList>
    </citation>
    <scope>NUCLEOTIDE SEQUENCE [LARGE SCALE GENOMIC DNA]</scope>
    <source>
        <strain evidence="1 2">DSM 100049</strain>
    </source>
</reference>
<protein>
    <submittedName>
        <fullName evidence="1">Uncharacterized protein</fullName>
    </submittedName>
</protein>